<dbReference type="EC" id="3.6.4.13" evidence="7"/>
<evidence type="ECO:0000256" key="5">
    <source>
        <dbReference type="ARBA" id="ARBA00022884"/>
    </source>
</evidence>
<reference evidence="10" key="2">
    <citation type="submission" date="2025-09" db="UniProtKB">
        <authorList>
            <consortium name="Ensembl"/>
        </authorList>
    </citation>
    <scope>IDENTIFICATION</scope>
</reference>
<reference evidence="10" key="1">
    <citation type="submission" date="2025-08" db="UniProtKB">
        <authorList>
            <consortium name="Ensembl"/>
        </authorList>
    </citation>
    <scope>IDENTIFICATION</scope>
</reference>
<keyword evidence="2 6" id="KW-0378">Hydrolase</keyword>
<dbReference type="PANTHER" id="PTHR24031">
    <property type="entry name" value="RNA HELICASE"/>
    <property type="match status" value="1"/>
</dbReference>
<dbReference type="SUPFAM" id="SSF52540">
    <property type="entry name" value="P-loop containing nucleoside triphosphate hydrolases"/>
    <property type="match status" value="1"/>
</dbReference>
<dbReference type="GeneTree" id="ENSGT00550000075041"/>
<dbReference type="SMART" id="SM01178">
    <property type="entry name" value="DUF4217"/>
    <property type="match status" value="1"/>
</dbReference>
<evidence type="ECO:0000313" key="11">
    <source>
        <dbReference type="Proteomes" id="UP000694388"/>
    </source>
</evidence>
<comment type="catalytic activity">
    <reaction evidence="7">
        <text>ATP + H2O = ADP + phosphate + H(+)</text>
        <dbReference type="Rhea" id="RHEA:13065"/>
        <dbReference type="ChEBI" id="CHEBI:15377"/>
        <dbReference type="ChEBI" id="CHEBI:15378"/>
        <dbReference type="ChEBI" id="CHEBI:30616"/>
        <dbReference type="ChEBI" id="CHEBI:43474"/>
        <dbReference type="ChEBI" id="CHEBI:456216"/>
        <dbReference type="EC" id="3.6.4.13"/>
    </reaction>
</comment>
<dbReference type="Gene3D" id="3.40.50.300">
    <property type="entry name" value="P-loop containing nucleotide triphosphate hydrolases"/>
    <property type="match status" value="2"/>
</dbReference>
<name>A0A8C4R1L6_EPTBU</name>
<evidence type="ECO:0000256" key="3">
    <source>
        <dbReference type="ARBA" id="ARBA00022806"/>
    </source>
</evidence>
<evidence type="ECO:0000313" key="10">
    <source>
        <dbReference type="Ensembl" id="ENSEBUP00000023906.1"/>
    </source>
</evidence>
<keyword evidence="5 7" id="KW-0694">RNA-binding</keyword>
<proteinExistence type="inferred from homology"/>
<dbReference type="Pfam" id="PF13959">
    <property type="entry name" value="CTE_SPB4"/>
    <property type="match status" value="1"/>
</dbReference>
<dbReference type="Pfam" id="PF00270">
    <property type="entry name" value="DEAD"/>
    <property type="match status" value="1"/>
</dbReference>
<dbReference type="GO" id="GO:0016787">
    <property type="term" value="F:hydrolase activity"/>
    <property type="evidence" value="ECO:0007669"/>
    <property type="project" value="UniProtKB-KW"/>
</dbReference>
<dbReference type="Proteomes" id="UP000694388">
    <property type="component" value="Unplaced"/>
</dbReference>
<keyword evidence="3 6" id="KW-0347">Helicase</keyword>
<evidence type="ECO:0000256" key="1">
    <source>
        <dbReference type="ARBA" id="ARBA00022741"/>
    </source>
</evidence>
<dbReference type="InterPro" id="IPR014001">
    <property type="entry name" value="Helicase_ATP-bd"/>
</dbReference>
<dbReference type="InterPro" id="IPR011545">
    <property type="entry name" value="DEAD/DEAH_box_helicase_dom"/>
</dbReference>
<dbReference type="AlphaFoldDB" id="A0A8C4R1L6"/>
<keyword evidence="1 6" id="KW-0547">Nucleotide-binding</keyword>
<organism evidence="10 11">
    <name type="scientific">Eptatretus burgeri</name>
    <name type="common">Inshore hagfish</name>
    <dbReference type="NCBI Taxonomy" id="7764"/>
    <lineage>
        <taxon>Eukaryota</taxon>
        <taxon>Metazoa</taxon>
        <taxon>Chordata</taxon>
        <taxon>Craniata</taxon>
        <taxon>Vertebrata</taxon>
        <taxon>Cyclostomata</taxon>
        <taxon>Myxini</taxon>
        <taxon>Myxiniformes</taxon>
        <taxon>Myxinidae</taxon>
        <taxon>Eptatretinae</taxon>
        <taxon>Eptatretus</taxon>
    </lineage>
</organism>
<evidence type="ECO:0000256" key="4">
    <source>
        <dbReference type="ARBA" id="ARBA00022840"/>
    </source>
</evidence>
<dbReference type="InterPro" id="IPR025313">
    <property type="entry name" value="SPB4-like_CTE"/>
</dbReference>
<comment type="similarity">
    <text evidence="6">Belongs to the DEAD box helicase family.</text>
</comment>
<protein>
    <recommendedName>
        <fullName evidence="7">ATP-dependent RNA helicase</fullName>
        <ecNumber evidence="7">3.6.4.13</ecNumber>
    </recommendedName>
</protein>
<dbReference type="PROSITE" id="PS51194">
    <property type="entry name" value="HELICASE_CTER"/>
    <property type="match status" value="1"/>
</dbReference>
<dbReference type="GO" id="GO:0005524">
    <property type="term" value="F:ATP binding"/>
    <property type="evidence" value="ECO:0007669"/>
    <property type="project" value="UniProtKB-UniRule"/>
</dbReference>
<dbReference type="GO" id="GO:0003724">
    <property type="term" value="F:RNA helicase activity"/>
    <property type="evidence" value="ECO:0007669"/>
    <property type="project" value="UniProtKB-EC"/>
</dbReference>
<dbReference type="PROSITE" id="PS00039">
    <property type="entry name" value="DEAD_ATP_HELICASE"/>
    <property type="match status" value="1"/>
</dbReference>
<feature type="domain" description="Helicase ATP-binding" evidence="8">
    <location>
        <begin position="1"/>
        <end position="115"/>
    </location>
</feature>
<dbReference type="GO" id="GO:0003723">
    <property type="term" value="F:RNA binding"/>
    <property type="evidence" value="ECO:0007669"/>
    <property type="project" value="UniProtKB-UniRule"/>
</dbReference>
<dbReference type="InterPro" id="IPR001650">
    <property type="entry name" value="Helicase_C-like"/>
</dbReference>
<feature type="domain" description="Helicase C-terminal" evidence="9">
    <location>
        <begin position="170"/>
        <end position="335"/>
    </location>
</feature>
<comment type="domain">
    <text evidence="7">The Q motif is unique to and characteristic of the DEAD box family of RNA helicases and controls ATP binding and hydrolysis.</text>
</comment>
<evidence type="ECO:0000259" key="8">
    <source>
        <dbReference type="PROSITE" id="PS51192"/>
    </source>
</evidence>
<accession>A0A8C4R1L6</accession>
<evidence type="ECO:0000256" key="6">
    <source>
        <dbReference type="RuleBase" id="RU000492"/>
    </source>
</evidence>
<keyword evidence="11" id="KW-1185">Reference proteome</keyword>
<dbReference type="Ensembl" id="ENSEBUT00000024482.1">
    <property type="protein sequence ID" value="ENSEBUP00000023906.1"/>
    <property type="gene ID" value="ENSEBUG00000014723.1"/>
</dbReference>
<sequence length="412" mass="45523">SQPFIRLVPGVLMGGENKKSEKARIRKGINILVSTPGRLVDHLTSTACLEFSHVLWMILDEADRLLDLGFEKHVTTILNRVNQQSPNHQSVLLSATLTRGVSQLASISLNSPVTINISQRQDGYNEKCPGIAEIAGKQKAKGDDDNEQFAVPEGLCQNVLVVPTKLRLVALASFFISCETKIIVFFSACDSVEFHHCLFSNIFGDAELLDLNPGMSFSSELSWLKLHGYMAQKCWNQTVFVIVTLISGLNLTDFCMLTPNGSTFDPLPWQYDPPISAAVYVHRAGRTARAGSEGGCVLFLTPVEVSMLDELSSHGISLEELKVDEVLESLLQKEDFVPFQAYVRAYATFPPSLRHAFNLRSLHLGHVAKSFTLREAPGVACKTIVKVVKQPKRLKHKMDPQTLILSEYASGL</sequence>
<comment type="function">
    <text evidence="7">RNA helicase.</text>
</comment>
<evidence type="ECO:0000256" key="2">
    <source>
        <dbReference type="ARBA" id="ARBA00022801"/>
    </source>
</evidence>
<dbReference type="PROSITE" id="PS51192">
    <property type="entry name" value="HELICASE_ATP_BIND_1"/>
    <property type="match status" value="1"/>
</dbReference>
<evidence type="ECO:0000259" key="9">
    <source>
        <dbReference type="PROSITE" id="PS51194"/>
    </source>
</evidence>
<evidence type="ECO:0000256" key="7">
    <source>
        <dbReference type="RuleBase" id="RU365068"/>
    </source>
</evidence>
<dbReference type="InterPro" id="IPR000629">
    <property type="entry name" value="RNA-helicase_DEAD-box_CS"/>
</dbReference>
<dbReference type="InterPro" id="IPR027417">
    <property type="entry name" value="P-loop_NTPase"/>
</dbReference>
<keyword evidence="4 6" id="KW-0067">ATP-binding</keyword>
<dbReference type="OMA" id="SATLTEX"/>